<feature type="signal peptide" evidence="2">
    <location>
        <begin position="1"/>
        <end position="21"/>
    </location>
</feature>
<dbReference type="EMBL" id="FOIR01000001">
    <property type="protein sequence ID" value="SEW02828.1"/>
    <property type="molecule type" value="Genomic_DNA"/>
</dbReference>
<evidence type="ECO:0000313" key="3">
    <source>
        <dbReference type="EMBL" id="SEW02828.1"/>
    </source>
</evidence>
<dbReference type="RefSeq" id="WP_090257729.1">
    <property type="nucleotide sequence ID" value="NZ_FOIR01000001.1"/>
</dbReference>
<name>A0A1I0NNQ2_9BACT</name>
<sequence>MTNARNTLIFLTFFLVNTALAQSIDKHFEGGTQGLNTILKNSIDYPKPSLNNQIEGVAIMQFNVDSNGQASSKFLTKLDDSIEKDLVEAIDQLMPRWKNTGQAYSFHLSVLYGITPQKKLQLNDQVLNYSQSIDRFSSAGKVEIVRIESQNTLLPNLTELKERIADNITANELLKAYENLNQLIRYTPLDTILLQTRSFLEKELGKSEYTKYDEDLLAALSNQKSLYQSQVDSLYVGGSSSYYPTLKASITYPKESSKNDIYGVLLYAITVDNKANVSAKLLTKLDQHTEQEAIKALSLVSQNWIAKPQTYTLYQPIIFAPAGFNTSEQPYSRIFENPSVLSPVLITKAQTTYTRVEKQSLGYSTVPPGQGIPTGKPRPMSLPPTSKPEKINTEKLIKTYEKALKKEKWEKAYQVLNEVIRLNPFNKEYILRRNQLESQLGLSDYKAYDLAWFKALNLINATTL</sequence>
<evidence type="ECO:0000313" key="4">
    <source>
        <dbReference type="Proteomes" id="UP000199437"/>
    </source>
</evidence>
<accession>A0A1I0NNQ2</accession>
<keyword evidence="2" id="KW-0732">Signal</keyword>
<dbReference type="AlphaFoldDB" id="A0A1I0NNQ2"/>
<protein>
    <recommendedName>
        <fullName evidence="5">TonB protein C-terminal</fullName>
    </recommendedName>
</protein>
<dbReference type="Proteomes" id="UP000199437">
    <property type="component" value="Unassembled WGS sequence"/>
</dbReference>
<dbReference type="STRING" id="1267423.SAMN05216290_1334"/>
<organism evidence="3 4">
    <name type="scientific">Roseivirga pacifica</name>
    <dbReference type="NCBI Taxonomy" id="1267423"/>
    <lineage>
        <taxon>Bacteria</taxon>
        <taxon>Pseudomonadati</taxon>
        <taxon>Bacteroidota</taxon>
        <taxon>Cytophagia</taxon>
        <taxon>Cytophagales</taxon>
        <taxon>Roseivirgaceae</taxon>
        <taxon>Roseivirga</taxon>
    </lineage>
</organism>
<evidence type="ECO:0000256" key="1">
    <source>
        <dbReference type="SAM" id="MobiDB-lite"/>
    </source>
</evidence>
<evidence type="ECO:0008006" key="5">
    <source>
        <dbReference type="Google" id="ProtNLM"/>
    </source>
</evidence>
<evidence type="ECO:0000256" key="2">
    <source>
        <dbReference type="SAM" id="SignalP"/>
    </source>
</evidence>
<gene>
    <name evidence="3" type="ORF">SAMN05216290_1334</name>
</gene>
<keyword evidence="4" id="KW-1185">Reference proteome</keyword>
<proteinExistence type="predicted"/>
<feature type="chain" id="PRO_5011435097" description="TonB protein C-terminal" evidence="2">
    <location>
        <begin position="22"/>
        <end position="464"/>
    </location>
</feature>
<reference evidence="4" key="1">
    <citation type="submission" date="2016-10" db="EMBL/GenBank/DDBJ databases">
        <authorList>
            <person name="Varghese N."/>
            <person name="Submissions S."/>
        </authorList>
    </citation>
    <scope>NUCLEOTIDE SEQUENCE [LARGE SCALE GENOMIC DNA]</scope>
    <source>
        <strain evidence="4">CGMCC 1.12402</strain>
    </source>
</reference>
<dbReference type="GeneID" id="99986064"/>
<feature type="region of interest" description="Disordered" evidence="1">
    <location>
        <begin position="364"/>
        <end position="388"/>
    </location>
</feature>